<reference evidence="1 2" key="1">
    <citation type="submission" date="2018-11" db="EMBL/GenBank/DDBJ databases">
        <title>Bradyrhizobium sp. nov., isolated from effective nodules of peanut in China.</title>
        <authorList>
            <person name="Li Y."/>
        </authorList>
    </citation>
    <scope>NUCLEOTIDE SEQUENCE [LARGE SCALE GENOMIC DNA]</scope>
    <source>
        <strain evidence="1 2">CCBAU 51770</strain>
    </source>
</reference>
<dbReference type="AlphaFoldDB" id="A0A4Q0QNI0"/>
<name>A0A4Q0QNI0_9BRAD</name>
<evidence type="ECO:0000313" key="1">
    <source>
        <dbReference type="EMBL" id="RXG95246.1"/>
    </source>
</evidence>
<organism evidence="1 2">
    <name type="scientific">Bradyrhizobium zhanjiangense</name>
    <dbReference type="NCBI Taxonomy" id="1325107"/>
    <lineage>
        <taxon>Bacteria</taxon>
        <taxon>Pseudomonadati</taxon>
        <taxon>Pseudomonadota</taxon>
        <taxon>Alphaproteobacteria</taxon>
        <taxon>Hyphomicrobiales</taxon>
        <taxon>Nitrobacteraceae</taxon>
        <taxon>Bradyrhizobium</taxon>
    </lineage>
</organism>
<dbReference type="Proteomes" id="UP000290174">
    <property type="component" value="Unassembled WGS sequence"/>
</dbReference>
<proteinExistence type="predicted"/>
<sequence>MIGPIHLPIVIAMDVAAALARIHDHVEHDRVENAVMACLRVARTAKDYLHAAIFLRELYPDKREIARVLHEETKHLNDETKKFLYKKSLDRYLDVHSINRFADPGTNEPENVLMVAAGEIESEIVRWQGALDDLKTPAGLPPDDVAAFTVAAFPQKADLRERIAGLHTIKARLKSRCLNYAIAMEQQLKAEQQQESFLHGVQNEVHNYFKGRADDVLQKLMKANQLAAPGDSEDSALLLTEVRRALKAAADLFWPVVSEAPVRCVDGQERKLGDQQYLNRLQEFMRVKLRDSTARELLTAELDHLEVFFRRLNDLASKGVHAEVTVAEARQGLVSVYFFLSNLIRHLVEKCPEATKA</sequence>
<evidence type="ECO:0000313" key="2">
    <source>
        <dbReference type="Proteomes" id="UP000290174"/>
    </source>
</evidence>
<gene>
    <name evidence="1" type="ORF">EAS61_18995</name>
</gene>
<dbReference type="EMBL" id="RKMK01000016">
    <property type="protein sequence ID" value="RXG95246.1"/>
    <property type="molecule type" value="Genomic_DNA"/>
</dbReference>
<evidence type="ECO:0008006" key="3">
    <source>
        <dbReference type="Google" id="ProtNLM"/>
    </source>
</evidence>
<protein>
    <recommendedName>
        <fullName evidence="3">AbiTii domain-containing protein</fullName>
    </recommendedName>
</protein>
<comment type="caution">
    <text evidence="1">The sequence shown here is derived from an EMBL/GenBank/DDBJ whole genome shotgun (WGS) entry which is preliminary data.</text>
</comment>
<accession>A0A4Q0QNI0</accession>